<organism evidence="1 2">
    <name type="scientific">Polaribacter aquimarinus</name>
    <dbReference type="NCBI Taxonomy" id="2100726"/>
    <lineage>
        <taxon>Bacteria</taxon>
        <taxon>Pseudomonadati</taxon>
        <taxon>Bacteroidota</taxon>
        <taxon>Flavobacteriia</taxon>
        <taxon>Flavobacteriales</taxon>
        <taxon>Flavobacteriaceae</taxon>
    </lineage>
</organism>
<gene>
    <name evidence="1" type="ORF">DIS07_07230</name>
</gene>
<keyword evidence="2" id="KW-1185">Reference proteome</keyword>
<evidence type="ECO:0000313" key="2">
    <source>
        <dbReference type="Proteomes" id="UP000245670"/>
    </source>
</evidence>
<sequence length="132" mass="15791">MFISRSLEDNNKPQSITEEFLVNERNIWLFDRYELIERMDDGLVGFFYMEEQIENEQKDIRIRVGGYYAIQFQPDKTGADLILQNNNTHALTNFKWELIDEKTVNSNKKAQVYNLSFFYFFNCLLYNSKTTV</sequence>
<comment type="caution">
    <text evidence="1">The sequence shown here is derived from an EMBL/GenBank/DDBJ whole genome shotgun (WGS) entry which is preliminary data.</text>
</comment>
<dbReference type="Proteomes" id="UP000245670">
    <property type="component" value="Unassembled WGS sequence"/>
</dbReference>
<reference evidence="1 2" key="1">
    <citation type="submission" date="2018-05" db="EMBL/GenBank/DDBJ databases">
        <title>Polaribacter aquimarinus sp. nov., isolated from sediment in a sediment of sea.</title>
        <authorList>
            <person name="Lu D."/>
        </authorList>
    </citation>
    <scope>NUCLEOTIDE SEQUENCE [LARGE SCALE GENOMIC DNA]</scope>
    <source>
        <strain evidence="1 2">ZY113</strain>
    </source>
</reference>
<evidence type="ECO:0000313" key="1">
    <source>
        <dbReference type="EMBL" id="PWG05038.1"/>
    </source>
</evidence>
<dbReference type="EMBL" id="QFFG01000003">
    <property type="protein sequence ID" value="PWG05038.1"/>
    <property type="molecule type" value="Genomic_DNA"/>
</dbReference>
<name>A0A2U2J9L6_9FLAO</name>
<dbReference type="AlphaFoldDB" id="A0A2U2J9L6"/>
<dbReference type="RefSeq" id="WP_109404585.1">
    <property type="nucleotide sequence ID" value="NZ_QFFG01000003.1"/>
</dbReference>
<proteinExistence type="predicted"/>
<accession>A0A2U2J9L6</accession>
<protein>
    <submittedName>
        <fullName evidence="1">Uncharacterized protein</fullName>
    </submittedName>
</protein>